<dbReference type="InterPro" id="IPR011008">
    <property type="entry name" value="Dimeric_a/b-barrel"/>
</dbReference>
<reference evidence="2" key="1">
    <citation type="journal article" date="2014" name="Front. Microbiol.">
        <title>High frequency of phylogenetically diverse reductive dehalogenase-homologous genes in deep subseafloor sedimentary metagenomes.</title>
        <authorList>
            <person name="Kawai M."/>
            <person name="Futagami T."/>
            <person name="Toyoda A."/>
            <person name="Takaki Y."/>
            <person name="Nishi S."/>
            <person name="Hori S."/>
            <person name="Arai W."/>
            <person name="Tsubouchi T."/>
            <person name="Morono Y."/>
            <person name="Uchiyama I."/>
            <person name="Ito T."/>
            <person name="Fujiyama A."/>
            <person name="Inagaki F."/>
            <person name="Takami H."/>
        </authorList>
    </citation>
    <scope>NUCLEOTIDE SEQUENCE</scope>
    <source>
        <strain evidence="2">Expedition CK06-06</strain>
    </source>
</reference>
<evidence type="ECO:0000313" key="2">
    <source>
        <dbReference type="EMBL" id="GAF72747.1"/>
    </source>
</evidence>
<dbReference type="InterPro" id="IPR012577">
    <property type="entry name" value="NIPSNAP"/>
</dbReference>
<dbReference type="Pfam" id="PF07978">
    <property type="entry name" value="NIPSNAP"/>
    <property type="match status" value="1"/>
</dbReference>
<gene>
    <name evidence="2" type="ORF">S01H1_13047</name>
</gene>
<proteinExistence type="predicted"/>
<dbReference type="AlphaFoldDB" id="X0S9Y6"/>
<sequence length="104" mass="11358">MALYITNTVRIKPGHIEQYQAWVPKVIPIYEKYGVKFHGAFQAVAGEAGTAVYLVSMRDFAAYEDALQKMQADTAFLAAQKEGGNHIDGSVIQLLTPLPGSAMQ</sequence>
<feature type="domain" description="NIPSNAP" evidence="1">
    <location>
        <begin position="10"/>
        <end position="101"/>
    </location>
</feature>
<dbReference type="SUPFAM" id="SSF54909">
    <property type="entry name" value="Dimeric alpha+beta barrel"/>
    <property type="match status" value="1"/>
</dbReference>
<organism evidence="2">
    <name type="scientific">marine sediment metagenome</name>
    <dbReference type="NCBI Taxonomy" id="412755"/>
    <lineage>
        <taxon>unclassified sequences</taxon>
        <taxon>metagenomes</taxon>
        <taxon>ecological metagenomes</taxon>
    </lineage>
</organism>
<dbReference type="Gene3D" id="3.30.70.100">
    <property type="match status" value="1"/>
</dbReference>
<comment type="caution">
    <text evidence="2">The sequence shown here is derived from an EMBL/GenBank/DDBJ whole genome shotgun (WGS) entry which is preliminary data.</text>
</comment>
<evidence type="ECO:0000259" key="1">
    <source>
        <dbReference type="Pfam" id="PF07978"/>
    </source>
</evidence>
<dbReference type="EMBL" id="BARS01006724">
    <property type="protein sequence ID" value="GAF72747.1"/>
    <property type="molecule type" value="Genomic_DNA"/>
</dbReference>
<accession>X0S9Y6</accession>
<protein>
    <recommendedName>
        <fullName evidence="1">NIPSNAP domain-containing protein</fullName>
    </recommendedName>
</protein>
<name>X0S9Y6_9ZZZZ</name>